<dbReference type="GO" id="GO:0000423">
    <property type="term" value="P:mitophagy"/>
    <property type="evidence" value="ECO:0007669"/>
    <property type="project" value="TreeGrafter"/>
</dbReference>
<comment type="similarity">
    <text evidence="1">Belongs to the beclin family.</text>
</comment>
<dbReference type="EnsemblMetazoa" id="tetur574g00010.1">
    <property type="protein sequence ID" value="tetur574g00010.1"/>
    <property type="gene ID" value="tetur574g00010"/>
</dbReference>
<dbReference type="EMBL" id="CAEY01001510">
    <property type="status" value="NOT_ANNOTATED_CDS"/>
    <property type="molecule type" value="Genomic_DNA"/>
</dbReference>
<dbReference type="Proteomes" id="UP000015104">
    <property type="component" value="Unassembled WGS sequence"/>
</dbReference>
<evidence type="ECO:0000313" key="3">
    <source>
        <dbReference type="EnsemblMetazoa" id="tetur574g00010.1"/>
    </source>
</evidence>
<dbReference type="Gene3D" id="1.10.418.40">
    <property type="entry name" value="Autophagy protein 6/Beclin 1"/>
    <property type="match status" value="1"/>
</dbReference>
<evidence type="ECO:0000259" key="2">
    <source>
        <dbReference type="Pfam" id="PF04111"/>
    </source>
</evidence>
<dbReference type="GO" id="GO:0000045">
    <property type="term" value="P:autophagosome assembly"/>
    <property type="evidence" value="ECO:0007669"/>
    <property type="project" value="TreeGrafter"/>
</dbReference>
<dbReference type="InterPro" id="IPR040455">
    <property type="entry name" value="Atg6_BARA"/>
</dbReference>
<proteinExistence type="inferred from homology"/>
<feature type="domain" description="Atg6 BARA" evidence="2">
    <location>
        <begin position="4"/>
        <end position="86"/>
    </location>
</feature>
<dbReference type="GO" id="GO:0043548">
    <property type="term" value="F:phosphatidylinositol 3-kinase binding"/>
    <property type="evidence" value="ECO:0007669"/>
    <property type="project" value="TreeGrafter"/>
</dbReference>
<dbReference type="PANTHER" id="PTHR12768">
    <property type="entry name" value="BECLIN 1"/>
    <property type="match status" value="1"/>
</dbReference>
<organism evidence="3 4">
    <name type="scientific">Tetranychus urticae</name>
    <name type="common">Two-spotted spider mite</name>
    <dbReference type="NCBI Taxonomy" id="32264"/>
    <lineage>
        <taxon>Eukaryota</taxon>
        <taxon>Metazoa</taxon>
        <taxon>Ecdysozoa</taxon>
        <taxon>Arthropoda</taxon>
        <taxon>Chelicerata</taxon>
        <taxon>Arachnida</taxon>
        <taxon>Acari</taxon>
        <taxon>Acariformes</taxon>
        <taxon>Trombidiformes</taxon>
        <taxon>Prostigmata</taxon>
        <taxon>Eleutherengona</taxon>
        <taxon>Raphignathae</taxon>
        <taxon>Tetranychoidea</taxon>
        <taxon>Tetranychidae</taxon>
        <taxon>Tetranychus</taxon>
    </lineage>
</organism>
<dbReference type="GO" id="GO:0006995">
    <property type="term" value="P:cellular response to nitrogen starvation"/>
    <property type="evidence" value="ECO:0007669"/>
    <property type="project" value="TreeGrafter"/>
</dbReference>
<dbReference type="Pfam" id="PF04111">
    <property type="entry name" value="APG6"/>
    <property type="match status" value="1"/>
</dbReference>
<dbReference type="GO" id="GO:0045324">
    <property type="term" value="P:late endosome to vacuole transport"/>
    <property type="evidence" value="ECO:0007669"/>
    <property type="project" value="TreeGrafter"/>
</dbReference>
<sequence length="102" mass="12238">MSLYLLNNKFDQAMIAFLDCMSQVVAEIERVDKSWYCPYRMDKEKIEDTKRNNCYSIRIQYNSEEEWTKALKYMLTNLKWILTWVARPETSERCDSSVSTTK</sequence>
<evidence type="ECO:0000313" key="4">
    <source>
        <dbReference type="Proteomes" id="UP000015104"/>
    </source>
</evidence>
<dbReference type="PANTHER" id="PTHR12768:SF4">
    <property type="entry name" value="BECLIN-1"/>
    <property type="match status" value="1"/>
</dbReference>
<dbReference type="AlphaFoldDB" id="T1L5Y4"/>
<dbReference type="eggNOG" id="KOG2751">
    <property type="taxonomic scope" value="Eukaryota"/>
</dbReference>
<accession>T1L5Y4</accession>
<dbReference type="GO" id="GO:0000407">
    <property type="term" value="C:phagophore assembly site"/>
    <property type="evidence" value="ECO:0007669"/>
    <property type="project" value="TreeGrafter"/>
</dbReference>
<name>T1L5Y4_TETUR</name>
<protein>
    <recommendedName>
        <fullName evidence="2">Atg6 BARA domain-containing protein</fullName>
    </recommendedName>
</protein>
<dbReference type="InterPro" id="IPR007243">
    <property type="entry name" value="Atg6/Beclin"/>
</dbReference>
<reference evidence="3" key="2">
    <citation type="submission" date="2015-06" db="UniProtKB">
        <authorList>
            <consortium name="EnsemblMetazoa"/>
        </authorList>
    </citation>
    <scope>IDENTIFICATION</scope>
</reference>
<keyword evidence="4" id="KW-1185">Reference proteome</keyword>
<dbReference type="GO" id="GO:0034271">
    <property type="term" value="C:phosphatidylinositol 3-kinase complex, class III, type I"/>
    <property type="evidence" value="ECO:0007669"/>
    <property type="project" value="TreeGrafter"/>
</dbReference>
<dbReference type="GO" id="GO:0034272">
    <property type="term" value="C:phosphatidylinositol 3-kinase complex, class III, type II"/>
    <property type="evidence" value="ECO:0007669"/>
    <property type="project" value="TreeGrafter"/>
</dbReference>
<evidence type="ECO:0000256" key="1">
    <source>
        <dbReference type="ARBA" id="ARBA00005965"/>
    </source>
</evidence>
<dbReference type="GO" id="GO:0030674">
    <property type="term" value="F:protein-macromolecule adaptor activity"/>
    <property type="evidence" value="ECO:0007669"/>
    <property type="project" value="TreeGrafter"/>
</dbReference>
<dbReference type="STRING" id="32264.T1L5Y4"/>
<dbReference type="HOGENOM" id="CLU_2280952_0_0_1"/>
<reference evidence="4" key="1">
    <citation type="submission" date="2011-08" db="EMBL/GenBank/DDBJ databases">
        <authorList>
            <person name="Rombauts S."/>
        </authorList>
    </citation>
    <scope>NUCLEOTIDE SEQUENCE</scope>
    <source>
        <strain evidence="4">London</strain>
    </source>
</reference>
<dbReference type="InterPro" id="IPR038274">
    <property type="entry name" value="Atg6/Beclin_C_sf"/>
</dbReference>